<accession>A0ABT0MM19</accession>
<evidence type="ECO:0000313" key="4">
    <source>
        <dbReference type="Proteomes" id="UP001431217"/>
    </source>
</evidence>
<reference evidence="3 4" key="1">
    <citation type="submission" date="2022-05" db="EMBL/GenBank/DDBJ databases">
        <title>Luteimonas sp. SX5, whole genome shotgun sequencing project.</title>
        <authorList>
            <person name="Zhao G."/>
            <person name="Shen L."/>
        </authorList>
    </citation>
    <scope>NUCLEOTIDE SEQUENCE [LARGE SCALE GENOMIC DNA]</scope>
    <source>
        <strain evidence="3 4">SX5</strain>
    </source>
</reference>
<dbReference type="PROSITE" id="PS51257">
    <property type="entry name" value="PROKAR_LIPOPROTEIN"/>
    <property type="match status" value="1"/>
</dbReference>
<dbReference type="EMBL" id="JAMBEP010000002">
    <property type="protein sequence ID" value="MCL1635275.1"/>
    <property type="molecule type" value="Genomic_DNA"/>
</dbReference>
<proteinExistence type="predicted"/>
<name>A0ABT0MM19_9GAMM</name>
<dbReference type="Pfam" id="PF14467">
    <property type="entry name" value="DUF4426"/>
    <property type="match status" value="1"/>
</dbReference>
<comment type="caution">
    <text evidence="3">The sequence shown here is derived from an EMBL/GenBank/DDBJ whole genome shotgun (WGS) entry which is preliminary data.</text>
</comment>
<sequence length="158" mass="16528">MKWTIRTVLLVSLLGLSACGGNAPPAPAASAANTGEATETAGDVTIRASALQTSTLDETVAKRYGIARDDKSVLLLVAVRKSDGADETSLPAKVTASAGGLSGGKQAIAMRELRTGDLLDYIGTVETSLPETLRFEVTVVREGGATSNLKFNREFYPR</sequence>
<feature type="domain" description="DUF4426" evidence="2">
    <location>
        <begin position="39"/>
        <end position="157"/>
    </location>
</feature>
<evidence type="ECO:0000256" key="1">
    <source>
        <dbReference type="SAM" id="SignalP"/>
    </source>
</evidence>
<feature type="signal peptide" evidence="1">
    <location>
        <begin position="1"/>
        <end position="28"/>
    </location>
</feature>
<dbReference type="RefSeq" id="WP_249474686.1">
    <property type="nucleotide sequence ID" value="NZ_JAMBEP010000002.1"/>
</dbReference>
<keyword evidence="1" id="KW-0732">Signal</keyword>
<dbReference type="Gene3D" id="2.60.40.3340">
    <property type="entry name" value="Domain of unknown function DUF4426"/>
    <property type="match status" value="1"/>
</dbReference>
<keyword evidence="4" id="KW-1185">Reference proteome</keyword>
<dbReference type="InterPro" id="IPR025218">
    <property type="entry name" value="DUF4426"/>
</dbReference>
<evidence type="ECO:0000313" key="3">
    <source>
        <dbReference type="EMBL" id="MCL1635275.1"/>
    </source>
</evidence>
<organism evidence="3 4">
    <name type="scientific">Luteimonas galliterrae</name>
    <dbReference type="NCBI Taxonomy" id="2940486"/>
    <lineage>
        <taxon>Bacteria</taxon>
        <taxon>Pseudomonadati</taxon>
        <taxon>Pseudomonadota</taxon>
        <taxon>Gammaproteobacteria</taxon>
        <taxon>Lysobacterales</taxon>
        <taxon>Lysobacteraceae</taxon>
        <taxon>Luteimonas</taxon>
    </lineage>
</organism>
<protein>
    <submittedName>
        <fullName evidence="3">DUF4426 domain-containing protein</fullName>
    </submittedName>
</protein>
<dbReference type="Proteomes" id="UP001431217">
    <property type="component" value="Unassembled WGS sequence"/>
</dbReference>
<feature type="chain" id="PRO_5046668313" evidence="1">
    <location>
        <begin position="29"/>
        <end position="158"/>
    </location>
</feature>
<gene>
    <name evidence="3" type="ORF">M2650_11625</name>
</gene>
<evidence type="ECO:0000259" key="2">
    <source>
        <dbReference type="Pfam" id="PF14467"/>
    </source>
</evidence>